<dbReference type="InterPro" id="IPR009022">
    <property type="entry name" value="EFG_III"/>
</dbReference>
<dbReference type="Gene3D" id="3.30.70.240">
    <property type="match status" value="1"/>
</dbReference>
<dbReference type="AlphaFoldDB" id="A0A0A9Z0C4"/>
<evidence type="ECO:0000313" key="6">
    <source>
        <dbReference type="EMBL" id="JAG38697.1"/>
    </source>
</evidence>
<sequence length="581" mass="63904">MDRSDADVGMCLNSLRSRLHCEPLSVQIPVTGTSGTFVGVVDLPSMDCITWDASGTSKNFVRTRIKEGHPLYEQTVDSRNELIDQLSSLDDELANAILDKGSLESMSELDVVSCIRRVTISEKAVPVVCGSSYKDVGVQPLLDAVVDFLPSPYQTRLQPKAFGKGDQLFKSFKVMHDKQRGPITFMRIYSGEISKGQRIYNASKDKTEQIGKILVPFADDFEEIPSASIGQYVAVTGLKYTHPGELLCSSAAGLKRIRTNMKTNLGVTDEEINSMLMLKSRALHPVFFCSVEVSSQAYQQALEKALAEMQREDSSLGVTNDAETGQTVLSGMGELHLDIVKDRLKSNYKLDVDVGKVQIMYKEKIVGNSSSSYHLVNSIGSQKHEVLIKLTLSPVKKDTEKILVLDNSSESAANLAHVGPRQLGAIERGIRAALSRGPIMGYQVIESQATLHWLESKRNVPEQLLSAAASHCIGQILKEGKTILLEPIMSVDITVPEERLNSVLADLGRRRAVILNVETKGENRTVQSEVPTAELVGYSSILRTITSGTASLLMTFADHKPMTEAQMDEMKNYGFHYKKFG</sequence>
<dbReference type="InterPro" id="IPR009000">
    <property type="entry name" value="Transl_B-barrel_sf"/>
</dbReference>
<keyword evidence="3" id="KW-0496">Mitochondrion</keyword>
<keyword evidence="2" id="KW-0648">Protein biosynthesis</keyword>
<dbReference type="SUPFAM" id="SSF50447">
    <property type="entry name" value="Translation proteins"/>
    <property type="match status" value="1"/>
</dbReference>
<dbReference type="InterPro" id="IPR035649">
    <property type="entry name" value="EFG_V"/>
</dbReference>
<feature type="domain" description="Elongation factor EFG" evidence="5">
    <location>
        <begin position="483"/>
        <end position="570"/>
    </location>
</feature>
<proteinExistence type="predicted"/>
<dbReference type="GO" id="GO:0003924">
    <property type="term" value="F:GTPase activity"/>
    <property type="evidence" value="ECO:0007669"/>
    <property type="project" value="TreeGrafter"/>
</dbReference>
<dbReference type="GO" id="GO:0032543">
    <property type="term" value="P:mitochondrial translation"/>
    <property type="evidence" value="ECO:0007669"/>
    <property type="project" value="TreeGrafter"/>
</dbReference>
<dbReference type="InterPro" id="IPR053905">
    <property type="entry name" value="EF-G-like_DII"/>
</dbReference>
<dbReference type="Gene3D" id="3.40.50.300">
    <property type="entry name" value="P-loop containing nucleotide triphosphate hydrolases"/>
    <property type="match status" value="1"/>
</dbReference>
<evidence type="ECO:0000256" key="3">
    <source>
        <dbReference type="ARBA" id="ARBA00023128"/>
    </source>
</evidence>
<evidence type="ECO:0000256" key="4">
    <source>
        <dbReference type="ARBA" id="ARBA00023134"/>
    </source>
</evidence>
<organism evidence="6">
    <name type="scientific">Lygus hesperus</name>
    <name type="common">Western plant bug</name>
    <dbReference type="NCBI Taxonomy" id="30085"/>
    <lineage>
        <taxon>Eukaryota</taxon>
        <taxon>Metazoa</taxon>
        <taxon>Ecdysozoa</taxon>
        <taxon>Arthropoda</taxon>
        <taxon>Hexapoda</taxon>
        <taxon>Insecta</taxon>
        <taxon>Pterygota</taxon>
        <taxon>Neoptera</taxon>
        <taxon>Paraneoptera</taxon>
        <taxon>Hemiptera</taxon>
        <taxon>Heteroptera</taxon>
        <taxon>Panheteroptera</taxon>
        <taxon>Cimicomorpha</taxon>
        <taxon>Miridae</taxon>
        <taxon>Mirini</taxon>
        <taxon>Lygus</taxon>
    </lineage>
</organism>
<dbReference type="InterPro" id="IPR041095">
    <property type="entry name" value="EFG_II"/>
</dbReference>
<dbReference type="InterPro" id="IPR020568">
    <property type="entry name" value="Ribosomal_Su5_D2-typ_SF"/>
</dbReference>
<dbReference type="Pfam" id="PF00679">
    <property type="entry name" value="EFG_C"/>
    <property type="match status" value="1"/>
</dbReference>
<dbReference type="Gene3D" id="3.30.70.870">
    <property type="entry name" value="Elongation Factor G (Translational Gtpase), domain 3"/>
    <property type="match status" value="1"/>
</dbReference>
<dbReference type="EMBL" id="GBHO01004907">
    <property type="protein sequence ID" value="JAG38697.1"/>
    <property type="molecule type" value="Transcribed_RNA"/>
</dbReference>
<keyword evidence="1" id="KW-0547">Nucleotide-binding</keyword>
<dbReference type="InterPro" id="IPR000640">
    <property type="entry name" value="EFG_V-like"/>
</dbReference>
<dbReference type="GO" id="GO:0005739">
    <property type="term" value="C:mitochondrion"/>
    <property type="evidence" value="ECO:0007669"/>
    <property type="project" value="TreeGrafter"/>
</dbReference>
<name>A0A0A9Z0C4_LYGHE</name>
<dbReference type="InterPro" id="IPR014721">
    <property type="entry name" value="Ribsml_uS5_D2-typ_fold_subgr"/>
</dbReference>
<dbReference type="PANTHER" id="PTHR43261:SF1">
    <property type="entry name" value="RIBOSOME-RELEASING FACTOR 2, MITOCHONDRIAL"/>
    <property type="match status" value="1"/>
</dbReference>
<accession>A0A0A9Z0C4</accession>
<dbReference type="FunFam" id="3.30.70.240:FF:000001">
    <property type="entry name" value="Elongation factor G"/>
    <property type="match status" value="1"/>
</dbReference>
<dbReference type="SUPFAM" id="SSF54980">
    <property type="entry name" value="EF-G C-terminal domain-like"/>
    <property type="match status" value="2"/>
</dbReference>
<keyword evidence="4" id="KW-0342">GTP-binding</keyword>
<dbReference type="GO" id="GO:0005525">
    <property type="term" value="F:GTP binding"/>
    <property type="evidence" value="ECO:0007669"/>
    <property type="project" value="UniProtKB-KW"/>
</dbReference>
<evidence type="ECO:0000256" key="1">
    <source>
        <dbReference type="ARBA" id="ARBA00022741"/>
    </source>
</evidence>
<protein>
    <submittedName>
        <fullName evidence="6">Ribosome-releasing factor 2, mitochondrial</fullName>
    </submittedName>
</protein>
<dbReference type="SUPFAM" id="SSF54211">
    <property type="entry name" value="Ribosomal protein S5 domain 2-like"/>
    <property type="match status" value="1"/>
</dbReference>
<dbReference type="Pfam" id="PF14492">
    <property type="entry name" value="EFG_III"/>
    <property type="match status" value="1"/>
</dbReference>
<gene>
    <name evidence="6" type="primary">EF-G2</name>
    <name evidence="6" type="ORF">CM83_64398</name>
</gene>
<dbReference type="CDD" id="cd16262">
    <property type="entry name" value="EFG_III"/>
    <property type="match status" value="1"/>
</dbReference>
<dbReference type="Pfam" id="PF22042">
    <property type="entry name" value="EF-G_D2"/>
    <property type="match status" value="1"/>
</dbReference>
<dbReference type="PANTHER" id="PTHR43261">
    <property type="entry name" value="TRANSLATION ELONGATION FACTOR G-RELATED"/>
    <property type="match status" value="1"/>
</dbReference>
<dbReference type="SMART" id="SM00838">
    <property type="entry name" value="EFG_C"/>
    <property type="match status" value="1"/>
</dbReference>
<dbReference type="InterPro" id="IPR035647">
    <property type="entry name" value="EFG_III/V"/>
</dbReference>
<dbReference type="Gene3D" id="3.30.230.10">
    <property type="match status" value="1"/>
</dbReference>
<evidence type="ECO:0000259" key="5">
    <source>
        <dbReference type="SMART" id="SM00838"/>
    </source>
</evidence>
<dbReference type="Gene3D" id="2.40.30.10">
    <property type="entry name" value="Translation factors"/>
    <property type="match status" value="1"/>
</dbReference>
<evidence type="ECO:0000256" key="2">
    <source>
        <dbReference type="ARBA" id="ARBA00022917"/>
    </source>
</evidence>
<dbReference type="SUPFAM" id="SSF52540">
    <property type="entry name" value="P-loop containing nucleoside triphosphate hydrolases"/>
    <property type="match status" value="1"/>
</dbReference>
<reference evidence="6" key="1">
    <citation type="journal article" date="2014" name="PLoS ONE">
        <title>Transcriptome-Based Identification of ABC Transporters in the Western Tarnished Plant Bug Lygus hesperus.</title>
        <authorList>
            <person name="Hull J.J."/>
            <person name="Chaney K."/>
            <person name="Geib S.M."/>
            <person name="Fabrick J.A."/>
            <person name="Brent C.S."/>
            <person name="Walsh D."/>
            <person name="Lavine L.C."/>
        </authorList>
    </citation>
    <scope>NUCLEOTIDE SEQUENCE</scope>
</reference>
<dbReference type="GO" id="GO:0032790">
    <property type="term" value="P:ribosome disassembly"/>
    <property type="evidence" value="ECO:0007669"/>
    <property type="project" value="TreeGrafter"/>
</dbReference>
<dbReference type="InterPro" id="IPR027417">
    <property type="entry name" value="P-loop_NTPase"/>
</dbReference>
<dbReference type="CDD" id="cd03713">
    <property type="entry name" value="EFG_mtEFG_C"/>
    <property type="match status" value="1"/>
</dbReference>
<reference evidence="6" key="2">
    <citation type="submission" date="2014-07" db="EMBL/GenBank/DDBJ databases">
        <authorList>
            <person name="Hull J."/>
        </authorList>
    </citation>
    <scope>NUCLEOTIDE SEQUENCE</scope>
</reference>